<reference evidence="6" key="1">
    <citation type="submission" date="2013-01" db="EMBL/GenBank/DDBJ databases">
        <title>Draft Genome Sequence of a Mulberry Tree, Morus notabilis C.K. Schneid.</title>
        <authorList>
            <person name="He N."/>
            <person name="Zhao S."/>
        </authorList>
    </citation>
    <scope>NUCLEOTIDE SEQUENCE</scope>
</reference>
<keyword evidence="6" id="KW-1185">Reference proteome</keyword>
<dbReference type="PANTHER" id="PTHR13091:SF0">
    <property type="entry name" value="NONSENSE-MEDIATED MRNA DECAY FACTOR SMG8"/>
    <property type="match status" value="1"/>
</dbReference>
<dbReference type="PANTHER" id="PTHR13091">
    <property type="entry name" value="AMPLIFIED IN BREAST CANCER 2-RELATED"/>
    <property type="match status" value="1"/>
</dbReference>
<evidence type="ECO:0000313" key="6">
    <source>
        <dbReference type="Proteomes" id="UP000030645"/>
    </source>
</evidence>
<sequence>MQVCHVIIHIQEGSRFDTQLLKKFRVSQTAKHALASFVRSQATPGLPSRPPSSSSSRSTTRYLPRRVYFPVEVETY</sequence>
<feature type="region of interest" description="Disordered" evidence="4">
    <location>
        <begin position="41"/>
        <end position="61"/>
    </location>
</feature>
<dbReference type="InterPro" id="IPR019354">
    <property type="entry name" value="SMG8-like"/>
</dbReference>
<evidence type="ECO:0000256" key="3">
    <source>
        <dbReference type="ARBA" id="ARBA00029509"/>
    </source>
</evidence>
<organism evidence="5 6">
    <name type="scientific">Morus notabilis</name>
    <dbReference type="NCBI Taxonomy" id="981085"/>
    <lineage>
        <taxon>Eukaryota</taxon>
        <taxon>Viridiplantae</taxon>
        <taxon>Streptophyta</taxon>
        <taxon>Embryophyta</taxon>
        <taxon>Tracheophyta</taxon>
        <taxon>Spermatophyta</taxon>
        <taxon>Magnoliopsida</taxon>
        <taxon>eudicotyledons</taxon>
        <taxon>Gunneridae</taxon>
        <taxon>Pentapetalae</taxon>
        <taxon>rosids</taxon>
        <taxon>fabids</taxon>
        <taxon>Rosales</taxon>
        <taxon>Moraceae</taxon>
        <taxon>Moreae</taxon>
        <taxon>Morus</taxon>
    </lineage>
</organism>
<dbReference type="AlphaFoldDB" id="W9S6D1"/>
<evidence type="ECO:0000313" key="5">
    <source>
        <dbReference type="EMBL" id="EXC13341.1"/>
    </source>
</evidence>
<protein>
    <recommendedName>
        <fullName evidence="3">Nonsense-mediated mRNA decay factor SMG8</fullName>
    </recommendedName>
</protein>
<evidence type="ECO:0000256" key="4">
    <source>
        <dbReference type="SAM" id="MobiDB-lite"/>
    </source>
</evidence>
<feature type="compositionally biased region" description="Low complexity" evidence="4">
    <location>
        <begin position="43"/>
        <end position="61"/>
    </location>
</feature>
<accession>W9S6D1</accession>
<gene>
    <name evidence="5" type="ORF">L484_012769</name>
</gene>
<keyword evidence="2" id="KW-0866">Nonsense-mediated mRNA decay</keyword>
<dbReference type="EMBL" id="KE345743">
    <property type="protein sequence ID" value="EXC13341.1"/>
    <property type="molecule type" value="Genomic_DNA"/>
</dbReference>
<dbReference type="STRING" id="981085.W9S6D1"/>
<dbReference type="GO" id="GO:0000184">
    <property type="term" value="P:nuclear-transcribed mRNA catabolic process, nonsense-mediated decay"/>
    <property type="evidence" value="ECO:0007669"/>
    <property type="project" value="UniProtKB-KW"/>
</dbReference>
<proteinExistence type="inferred from homology"/>
<name>W9S6D1_9ROSA</name>
<dbReference type="Proteomes" id="UP000030645">
    <property type="component" value="Unassembled WGS sequence"/>
</dbReference>
<evidence type="ECO:0000256" key="1">
    <source>
        <dbReference type="ARBA" id="ARBA00006443"/>
    </source>
</evidence>
<comment type="similarity">
    <text evidence="1">Belongs to the SMG8 family.</text>
</comment>
<evidence type="ECO:0000256" key="2">
    <source>
        <dbReference type="ARBA" id="ARBA00023161"/>
    </source>
</evidence>